<reference evidence="2 3" key="1">
    <citation type="submission" date="2023-06" db="EMBL/GenBank/DDBJ databases">
        <title>Cellulomonas sp. MW4 Whole genome sequence.</title>
        <authorList>
            <person name="Park S."/>
        </authorList>
    </citation>
    <scope>NUCLEOTIDE SEQUENCE [LARGE SCALE GENOMIC DNA]</scope>
    <source>
        <strain evidence="2 3">MW4</strain>
    </source>
</reference>
<dbReference type="EC" id="2.1.-.-" evidence="2"/>
<protein>
    <submittedName>
        <fullName evidence="2">Class I SAM-dependent methyltransferase</fullName>
        <ecNumber evidence="2">2.1.-.-</ecNumber>
    </submittedName>
</protein>
<sequence>MGETAPAFADWLALREPADAAARSEELVAELVATLPGGRLVVHDLGCGTGSMARWLAPRLPGPQRWVLHDRDGALLRLAAASRVVDGREARVAIETRRGDITRLEPDVLADANLVTASALLDTFTADEVARFVATCAAAGCPVLVALSVTGRVELTPSDPFDTRVADAFNAHQRRTTPAGALLGPAAVDAAVAAFAAAGAAVTTRPSAWQLGAADAALVTAWFGGWVGAAVEQRPDLAAAAEAYAARRQADVAAGRLAVTVHHLDLLALPR</sequence>
<dbReference type="SUPFAM" id="SSF53335">
    <property type="entry name" value="S-adenosyl-L-methionine-dependent methyltransferases"/>
    <property type="match status" value="1"/>
</dbReference>
<keyword evidence="2" id="KW-0808">Transferase</keyword>
<gene>
    <name evidence="2" type="ORF">QRT04_15135</name>
</gene>
<dbReference type="Pfam" id="PF13649">
    <property type="entry name" value="Methyltransf_25"/>
    <property type="match status" value="1"/>
</dbReference>
<dbReference type="EMBL" id="JAUCGQ010000003">
    <property type="protein sequence ID" value="MDM7856270.1"/>
    <property type="molecule type" value="Genomic_DNA"/>
</dbReference>
<evidence type="ECO:0000313" key="2">
    <source>
        <dbReference type="EMBL" id="MDM7856270.1"/>
    </source>
</evidence>
<keyword evidence="2" id="KW-0489">Methyltransferase</keyword>
<dbReference type="InterPro" id="IPR041698">
    <property type="entry name" value="Methyltransf_25"/>
</dbReference>
<feature type="domain" description="Methyltransferase" evidence="1">
    <location>
        <begin position="42"/>
        <end position="138"/>
    </location>
</feature>
<keyword evidence="3" id="KW-1185">Reference proteome</keyword>
<name>A0ABT7SJA4_9CELL</name>
<dbReference type="RefSeq" id="WP_289456401.1">
    <property type="nucleotide sequence ID" value="NZ_JAUCGQ010000003.1"/>
</dbReference>
<evidence type="ECO:0000313" key="3">
    <source>
        <dbReference type="Proteomes" id="UP001529338"/>
    </source>
</evidence>
<dbReference type="Proteomes" id="UP001529338">
    <property type="component" value="Unassembled WGS sequence"/>
</dbReference>
<evidence type="ECO:0000259" key="1">
    <source>
        <dbReference type="Pfam" id="PF13649"/>
    </source>
</evidence>
<proteinExistence type="predicted"/>
<dbReference type="GO" id="GO:0008168">
    <property type="term" value="F:methyltransferase activity"/>
    <property type="evidence" value="ECO:0007669"/>
    <property type="project" value="UniProtKB-KW"/>
</dbReference>
<organism evidence="2 3">
    <name type="scientific">Cellulomonas alba</name>
    <dbReference type="NCBI Taxonomy" id="3053467"/>
    <lineage>
        <taxon>Bacteria</taxon>
        <taxon>Bacillati</taxon>
        <taxon>Actinomycetota</taxon>
        <taxon>Actinomycetes</taxon>
        <taxon>Micrococcales</taxon>
        <taxon>Cellulomonadaceae</taxon>
        <taxon>Cellulomonas</taxon>
    </lineage>
</organism>
<dbReference type="InterPro" id="IPR029063">
    <property type="entry name" value="SAM-dependent_MTases_sf"/>
</dbReference>
<comment type="caution">
    <text evidence="2">The sequence shown here is derived from an EMBL/GenBank/DDBJ whole genome shotgun (WGS) entry which is preliminary data.</text>
</comment>
<accession>A0ABT7SJA4</accession>
<dbReference type="Gene3D" id="3.40.50.150">
    <property type="entry name" value="Vaccinia Virus protein VP39"/>
    <property type="match status" value="1"/>
</dbReference>
<dbReference type="GO" id="GO:0032259">
    <property type="term" value="P:methylation"/>
    <property type="evidence" value="ECO:0007669"/>
    <property type="project" value="UniProtKB-KW"/>
</dbReference>